<feature type="transmembrane region" description="Helical" evidence="7">
    <location>
        <begin position="223"/>
        <end position="246"/>
    </location>
</feature>
<evidence type="ECO:0000256" key="2">
    <source>
        <dbReference type="ARBA" id="ARBA00022448"/>
    </source>
</evidence>
<keyword evidence="4 7" id="KW-0812">Transmembrane</keyword>
<feature type="transmembrane region" description="Helical" evidence="7">
    <location>
        <begin position="9"/>
        <end position="30"/>
    </location>
</feature>
<keyword evidence="10" id="KW-1185">Reference proteome</keyword>
<evidence type="ECO:0000256" key="5">
    <source>
        <dbReference type="ARBA" id="ARBA00022989"/>
    </source>
</evidence>
<dbReference type="Pfam" id="PF00528">
    <property type="entry name" value="BPD_transp_1"/>
    <property type="match status" value="1"/>
</dbReference>
<feature type="transmembrane region" description="Helical" evidence="7">
    <location>
        <begin position="281"/>
        <end position="308"/>
    </location>
</feature>
<dbReference type="AlphaFoldDB" id="A0A1G5EQ96"/>
<dbReference type="Gene3D" id="1.10.3720.10">
    <property type="entry name" value="MetI-like"/>
    <property type="match status" value="1"/>
</dbReference>
<evidence type="ECO:0000259" key="8">
    <source>
        <dbReference type="PROSITE" id="PS50928"/>
    </source>
</evidence>
<dbReference type="RefSeq" id="WP_092210577.1">
    <property type="nucleotide sequence ID" value="NZ_FMUX01000006.1"/>
</dbReference>
<evidence type="ECO:0000256" key="6">
    <source>
        <dbReference type="ARBA" id="ARBA00023136"/>
    </source>
</evidence>
<evidence type="ECO:0000313" key="9">
    <source>
        <dbReference type="EMBL" id="SCY28840.1"/>
    </source>
</evidence>
<dbReference type="Proteomes" id="UP000198870">
    <property type="component" value="Unassembled WGS sequence"/>
</dbReference>
<organism evidence="9 10">
    <name type="scientific">Desulfoluna spongiiphila</name>
    <dbReference type="NCBI Taxonomy" id="419481"/>
    <lineage>
        <taxon>Bacteria</taxon>
        <taxon>Pseudomonadati</taxon>
        <taxon>Thermodesulfobacteriota</taxon>
        <taxon>Desulfobacteria</taxon>
        <taxon>Desulfobacterales</taxon>
        <taxon>Desulfolunaceae</taxon>
        <taxon>Desulfoluna</taxon>
    </lineage>
</organism>
<gene>
    <name evidence="9" type="ORF">SAMN05216233_106139</name>
</gene>
<evidence type="ECO:0000256" key="1">
    <source>
        <dbReference type="ARBA" id="ARBA00004651"/>
    </source>
</evidence>
<keyword evidence="6 7" id="KW-0472">Membrane</keyword>
<dbReference type="SUPFAM" id="SSF161098">
    <property type="entry name" value="MetI-like"/>
    <property type="match status" value="1"/>
</dbReference>
<dbReference type="PANTHER" id="PTHR30465:SF66">
    <property type="entry name" value="INNER MEMBRANE ABC TRANSPORTER PERMEASE PROTEIN YEJB"/>
    <property type="match status" value="1"/>
</dbReference>
<feature type="transmembrane region" description="Helical" evidence="7">
    <location>
        <begin position="328"/>
        <end position="347"/>
    </location>
</feature>
<name>A0A1G5EQ96_9BACT</name>
<keyword evidence="3" id="KW-1003">Cell membrane</keyword>
<accession>A0A1G5EQ96</accession>
<keyword evidence="2 7" id="KW-0813">Transport</keyword>
<evidence type="ECO:0000256" key="7">
    <source>
        <dbReference type="RuleBase" id="RU363032"/>
    </source>
</evidence>
<keyword evidence="5 7" id="KW-1133">Transmembrane helix</keyword>
<proteinExistence type="inferred from homology"/>
<dbReference type="OrthoDB" id="9778910at2"/>
<evidence type="ECO:0000256" key="3">
    <source>
        <dbReference type="ARBA" id="ARBA00022475"/>
    </source>
</evidence>
<feature type="transmembrane region" description="Helical" evidence="7">
    <location>
        <begin position="167"/>
        <end position="193"/>
    </location>
</feature>
<dbReference type="GO" id="GO:0055085">
    <property type="term" value="P:transmembrane transport"/>
    <property type="evidence" value="ECO:0007669"/>
    <property type="project" value="InterPro"/>
</dbReference>
<comment type="subcellular location">
    <subcellularLocation>
        <location evidence="1 7">Cell membrane</location>
        <topology evidence="1 7">Multi-pass membrane protein</topology>
    </subcellularLocation>
</comment>
<dbReference type="InterPro" id="IPR000515">
    <property type="entry name" value="MetI-like"/>
</dbReference>
<evidence type="ECO:0000256" key="4">
    <source>
        <dbReference type="ARBA" id="ARBA00022692"/>
    </source>
</evidence>
<dbReference type="PANTHER" id="PTHR30465">
    <property type="entry name" value="INNER MEMBRANE ABC TRANSPORTER"/>
    <property type="match status" value="1"/>
</dbReference>
<dbReference type="CDD" id="cd06261">
    <property type="entry name" value="TM_PBP2"/>
    <property type="match status" value="1"/>
</dbReference>
<dbReference type="InterPro" id="IPR035906">
    <property type="entry name" value="MetI-like_sf"/>
</dbReference>
<feature type="transmembrane region" description="Helical" evidence="7">
    <location>
        <begin position="134"/>
        <end position="155"/>
    </location>
</feature>
<evidence type="ECO:0000313" key="10">
    <source>
        <dbReference type="Proteomes" id="UP000198870"/>
    </source>
</evidence>
<comment type="similarity">
    <text evidence="7">Belongs to the binding-protein-dependent transport system permease family.</text>
</comment>
<protein>
    <submittedName>
        <fullName evidence="9">Microcin C transport system permease protein</fullName>
    </submittedName>
</protein>
<dbReference type="EMBL" id="FMUX01000006">
    <property type="protein sequence ID" value="SCY28840.1"/>
    <property type="molecule type" value="Genomic_DNA"/>
</dbReference>
<dbReference type="STRING" id="419481.SAMN05216233_106139"/>
<feature type="domain" description="ABC transmembrane type-1" evidence="8">
    <location>
        <begin position="132"/>
        <end position="347"/>
    </location>
</feature>
<dbReference type="PROSITE" id="PS50928">
    <property type="entry name" value="ABC_TM1"/>
    <property type="match status" value="1"/>
</dbReference>
<reference evidence="9 10" key="1">
    <citation type="submission" date="2016-10" db="EMBL/GenBank/DDBJ databases">
        <authorList>
            <person name="de Groot N.N."/>
        </authorList>
    </citation>
    <scope>NUCLEOTIDE SEQUENCE [LARGE SCALE GENOMIC DNA]</scope>
    <source>
        <strain evidence="9 10">AA1</strain>
    </source>
</reference>
<dbReference type="GO" id="GO:0005886">
    <property type="term" value="C:plasma membrane"/>
    <property type="evidence" value="ECO:0007669"/>
    <property type="project" value="UniProtKB-SubCell"/>
</dbReference>
<dbReference type="NCBIfam" id="NF011712">
    <property type="entry name" value="PRK15133.1"/>
    <property type="match status" value="1"/>
</dbReference>
<sequence length="365" mass="40842">MGGYILKRIFYMVPTLLGILTVNFFVIQLAPGGPVEQVISKMQGDRRSVLERITGQDGDLVSTPDTSLNRVNRYKGASGVSPEMIREIEKQFGFDKPVHERYLNMLKSYLCFDFGESFFRDRKVVDIIFEKMPVSISLGLWSTLLIYGISIPLGIRKAVNHGTRFDVWSSTVVILMNSIPVFLFAVLLITVFAGGSYLQWFPLRGLVSPGFDALPFWGKVTDYLHHLCLPILAMSIGGIAGLALLTKNSFLEEINKLYVVTARAKGVTEKRILLGHVFRNAMIIVISGLPATFVSIFFTGSMMIEVIFSLDGMGLLGFESTMQRDYPVMFANLYIGLLMGLVLKIISDITYVWVDPRISFDESEV</sequence>
<dbReference type="GO" id="GO:0042884">
    <property type="term" value="P:microcin transport"/>
    <property type="evidence" value="ECO:0007669"/>
    <property type="project" value="TreeGrafter"/>
</dbReference>